<keyword evidence="1" id="KW-0812">Transmembrane</keyword>
<dbReference type="RefSeq" id="WP_002774511.1">
    <property type="nucleotide sequence ID" value="NZ_JH597773.1"/>
</dbReference>
<dbReference type="HOGENOM" id="CLU_125927_0_0_12"/>
<accession>H2CIV2</accession>
<feature type="transmembrane region" description="Helical" evidence="1">
    <location>
        <begin position="67"/>
        <end position="87"/>
    </location>
</feature>
<organism evidence="3 4">
    <name type="scientific">Leptonema illini DSM 21528</name>
    <dbReference type="NCBI Taxonomy" id="929563"/>
    <lineage>
        <taxon>Bacteria</taxon>
        <taxon>Pseudomonadati</taxon>
        <taxon>Spirochaetota</taxon>
        <taxon>Spirochaetia</taxon>
        <taxon>Leptospirales</taxon>
        <taxon>Leptospiraceae</taxon>
        <taxon>Leptonema</taxon>
    </lineage>
</organism>
<keyword evidence="4" id="KW-1185">Reference proteome</keyword>
<sequence>MKKKQNYSIPMAILYIGLAVTGIIMFFHVDTPGMQILHEIFGLIFVAYAGMHIFLNWRVLRSYFPHTTVRILAAVFLVLGIGVYVYGAMNGRNPLQTAAFEIPNAPIYVVADLLRLEHHQAVQALQNETGVPVQADDTILAVSAKSGKDFHDLIAALIEEREK</sequence>
<dbReference type="InterPro" id="IPR025517">
    <property type="entry name" value="DUF4405"/>
</dbReference>
<feature type="transmembrane region" description="Helical" evidence="1">
    <location>
        <begin position="35"/>
        <end position="55"/>
    </location>
</feature>
<feature type="transmembrane region" description="Helical" evidence="1">
    <location>
        <begin position="12"/>
        <end position="29"/>
    </location>
</feature>
<dbReference type="Proteomes" id="UP000005737">
    <property type="component" value="Unassembled WGS sequence"/>
</dbReference>
<dbReference type="EMBL" id="JH597773">
    <property type="protein sequence ID" value="EHQ08119.1"/>
    <property type="molecule type" value="Genomic_DNA"/>
</dbReference>
<dbReference type="AlphaFoldDB" id="H2CIV2"/>
<protein>
    <recommendedName>
        <fullName evidence="2">Flavinylation-associated cytochrome domain-containing protein</fullName>
    </recommendedName>
</protein>
<keyword evidence="1" id="KW-0472">Membrane</keyword>
<evidence type="ECO:0000313" key="4">
    <source>
        <dbReference type="Proteomes" id="UP000005737"/>
    </source>
</evidence>
<reference evidence="3 4" key="1">
    <citation type="submission" date="2011-10" db="EMBL/GenBank/DDBJ databases">
        <title>The Improved High-Quality Draft genome of Leptonema illini DSM 21528.</title>
        <authorList>
            <consortium name="US DOE Joint Genome Institute (JGI-PGF)"/>
            <person name="Lucas S."/>
            <person name="Copeland A."/>
            <person name="Lapidus A."/>
            <person name="Glavina del Rio T."/>
            <person name="Dalin E."/>
            <person name="Tice H."/>
            <person name="Bruce D."/>
            <person name="Goodwin L."/>
            <person name="Pitluck S."/>
            <person name="Peters L."/>
            <person name="Mikhailova N."/>
            <person name="Held B."/>
            <person name="Kyrpides N."/>
            <person name="Mavromatis K."/>
            <person name="Ivanova N."/>
            <person name="Markowitz V."/>
            <person name="Cheng J.-F."/>
            <person name="Hugenholtz P."/>
            <person name="Woyke T."/>
            <person name="Wu D."/>
            <person name="Gronow S."/>
            <person name="Wellnitz S."/>
            <person name="Brambilla E.-M."/>
            <person name="Klenk H.-P."/>
            <person name="Eisen J.A."/>
        </authorList>
    </citation>
    <scope>NUCLEOTIDE SEQUENCE [LARGE SCALE GENOMIC DNA]</scope>
    <source>
        <strain evidence="3 4">DSM 21528</strain>
    </source>
</reference>
<gene>
    <name evidence="3" type="ORF">Lepil_3461</name>
</gene>
<proteinExistence type="predicted"/>
<evidence type="ECO:0000256" key="1">
    <source>
        <dbReference type="SAM" id="Phobius"/>
    </source>
</evidence>
<keyword evidence="1" id="KW-1133">Transmembrane helix</keyword>
<dbReference type="STRING" id="183.GCA_002009735_03011"/>
<name>H2CIV2_9LEPT</name>
<evidence type="ECO:0000313" key="3">
    <source>
        <dbReference type="EMBL" id="EHQ08119.1"/>
    </source>
</evidence>
<dbReference type="Pfam" id="PF14358">
    <property type="entry name" value="DUF4405"/>
    <property type="match status" value="1"/>
</dbReference>
<evidence type="ECO:0000259" key="2">
    <source>
        <dbReference type="Pfam" id="PF14358"/>
    </source>
</evidence>
<feature type="domain" description="Flavinylation-associated cytochrome" evidence="2">
    <location>
        <begin position="9"/>
        <end position="57"/>
    </location>
</feature>